<dbReference type="PIRSF" id="PIRSF006603">
    <property type="entry name" value="DinF"/>
    <property type="match status" value="1"/>
</dbReference>
<keyword evidence="2" id="KW-0813">Transport</keyword>
<evidence type="ECO:0000313" key="9">
    <source>
        <dbReference type="Proteomes" id="UP000184480"/>
    </source>
</evidence>
<feature type="transmembrane region" description="Helical" evidence="7">
    <location>
        <begin position="116"/>
        <end position="138"/>
    </location>
</feature>
<gene>
    <name evidence="8" type="ORF">SAMN05444362_103111</name>
</gene>
<evidence type="ECO:0000256" key="3">
    <source>
        <dbReference type="ARBA" id="ARBA00022475"/>
    </source>
</evidence>
<dbReference type="InterPro" id="IPR002528">
    <property type="entry name" value="MATE_fam"/>
</dbReference>
<evidence type="ECO:0000256" key="4">
    <source>
        <dbReference type="ARBA" id="ARBA00022692"/>
    </source>
</evidence>
<evidence type="ECO:0000256" key="6">
    <source>
        <dbReference type="ARBA" id="ARBA00023136"/>
    </source>
</evidence>
<reference evidence="9" key="1">
    <citation type="submission" date="2016-11" db="EMBL/GenBank/DDBJ databases">
        <authorList>
            <person name="Varghese N."/>
            <person name="Submissions S."/>
        </authorList>
    </citation>
    <scope>NUCLEOTIDE SEQUENCE [LARGE SCALE GENOMIC DNA]</scope>
    <source>
        <strain evidence="9">DSM 27370</strain>
    </source>
</reference>
<name>A0A1M4Y9E8_9BACT</name>
<dbReference type="InterPro" id="IPR048279">
    <property type="entry name" value="MdtK-like"/>
</dbReference>
<dbReference type="GO" id="GO:0042910">
    <property type="term" value="F:xenobiotic transmembrane transporter activity"/>
    <property type="evidence" value="ECO:0007669"/>
    <property type="project" value="InterPro"/>
</dbReference>
<feature type="transmembrane region" description="Helical" evidence="7">
    <location>
        <begin position="217"/>
        <end position="235"/>
    </location>
</feature>
<accession>A0A1M4Y9E8</accession>
<evidence type="ECO:0000256" key="1">
    <source>
        <dbReference type="ARBA" id="ARBA00004651"/>
    </source>
</evidence>
<dbReference type="GO" id="GO:0005886">
    <property type="term" value="C:plasma membrane"/>
    <property type="evidence" value="ECO:0007669"/>
    <property type="project" value="UniProtKB-SubCell"/>
</dbReference>
<evidence type="ECO:0000256" key="7">
    <source>
        <dbReference type="SAM" id="Phobius"/>
    </source>
</evidence>
<sequence length="472" mass="51779">MHTKPIKKVWDLNCMGNRGINNLTEGNILSGLLRLALPLMGTSFLQMAYTLMAMSWVGRLGSGGHSEVATRAEAAIGAIGMLLWLTGSIAYLAMIGAEVAVGQSIGAKKMRLAKAYASHTTTISISIGVIWVLLLFVFAEPILSFFKLDPAITTDAALYLRILAVCLPFQFVSYNFSGIYNGAGRSFVPFRNNAFGLVLNMILDPILMFTLGLGLHGAAIGTVIAQLFVFALFYYQIRYANPILGQFRFMIMPRMLFLKRVFFLGTPVSIMNSLYAIINMNLARVASIYGGHIGLMTQTTGGQIEGVTWNTSQGFSTALSAFMAQNYAAGHIERGRKAYIYALRIMLSVGVVVSIAFILFGGQIFGLIVPQEEAMIAGAQYLFVMGLVQVFMMFELTTQGMFNGIGRTIEPAVISITFNALRIPLAYYLASDMGIIGVWWAIAISSICKGIILPIWFTILYRREVKKKRPTI</sequence>
<feature type="transmembrane region" description="Helical" evidence="7">
    <location>
        <begin position="256"/>
        <end position="278"/>
    </location>
</feature>
<feature type="transmembrane region" description="Helical" evidence="7">
    <location>
        <begin position="341"/>
        <end position="368"/>
    </location>
</feature>
<dbReference type="GO" id="GO:0015297">
    <property type="term" value="F:antiporter activity"/>
    <property type="evidence" value="ECO:0007669"/>
    <property type="project" value="InterPro"/>
</dbReference>
<feature type="transmembrane region" description="Helical" evidence="7">
    <location>
        <begin position="74"/>
        <end position="95"/>
    </location>
</feature>
<dbReference type="CDD" id="cd13140">
    <property type="entry name" value="MATE_like_1"/>
    <property type="match status" value="1"/>
</dbReference>
<organism evidence="8 9">
    <name type="scientific">Dysgonomonas macrotermitis</name>
    <dbReference type="NCBI Taxonomy" id="1346286"/>
    <lineage>
        <taxon>Bacteria</taxon>
        <taxon>Pseudomonadati</taxon>
        <taxon>Bacteroidota</taxon>
        <taxon>Bacteroidia</taxon>
        <taxon>Bacteroidales</taxon>
        <taxon>Dysgonomonadaceae</taxon>
        <taxon>Dysgonomonas</taxon>
    </lineage>
</organism>
<dbReference type="PANTHER" id="PTHR43549:SF3">
    <property type="entry name" value="MULTIDRUG RESISTANCE PROTEIN YPNP-RELATED"/>
    <property type="match status" value="1"/>
</dbReference>
<dbReference type="Pfam" id="PF01554">
    <property type="entry name" value="MatE"/>
    <property type="match status" value="2"/>
</dbReference>
<dbReference type="InterPro" id="IPR052031">
    <property type="entry name" value="Membrane_Transporter-Flippase"/>
</dbReference>
<evidence type="ECO:0000256" key="5">
    <source>
        <dbReference type="ARBA" id="ARBA00022989"/>
    </source>
</evidence>
<dbReference type="NCBIfam" id="TIGR00797">
    <property type="entry name" value="matE"/>
    <property type="match status" value="1"/>
</dbReference>
<dbReference type="Proteomes" id="UP000184480">
    <property type="component" value="Unassembled WGS sequence"/>
</dbReference>
<dbReference type="PANTHER" id="PTHR43549">
    <property type="entry name" value="MULTIDRUG RESISTANCE PROTEIN YPNP-RELATED"/>
    <property type="match status" value="1"/>
</dbReference>
<feature type="transmembrane region" description="Helical" evidence="7">
    <location>
        <begin position="192"/>
        <end position="211"/>
    </location>
</feature>
<feature type="transmembrane region" description="Helical" evidence="7">
    <location>
        <begin position="158"/>
        <end position="180"/>
    </location>
</feature>
<keyword evidence="6 7" id="KW-0472">Membrane</keyword>
<proteinExistence type="predicted"/>
<feature type="transmembrane region" description="Helical" evidence="7">
    <location>
        <begin position="374"/>
        <end position="396"/>
    </location>
</feature>
<dbReference type="AlphaFoldDB" id="A0A1M4Y9E8"/>
<protein>
    <submittedName>
        <fullName evidence="8">Putative efflux protein, MATE family</fullName>
    </submittedName>
</protein>
<keyword evidence="9" id="KW-1185">Reference proteome</keyword>
<feature type="transmembrane region" description="Helical" evidence="7">
    <location>
        <begin position="32"/>
        <end position="54"/>
    </location>
</feature>
<keyword evidence="3" id="KW-1003">Cell membrane</keyword>
<keyword evidence="4 7" id="KW-0812">Transmembrane</keyword>
<feature type="transmembrane region" description="Helical" evidence="7">
    <location>
        <begin position="436"/>
        <end position="461"/>
    </location>
</feature>
<evidence type="ECO:0000313" key="8">
    <source>
        <dbReference type="EMBL" id="SHF02375.1"/>
    </source>
</evidence>
<dbReference type="EMBL" id="FQUC01000003">
    <property type="protein sequence ID" value="SHF02375.1"/>
    <property type="molecule type" value="Genomic_DNA"/>
</dbReference>
<evidence type="ECO:0000256" key="2">
    <source>
        <dbReference type="ARBA" id="ARBA00022448"/>
    </source>
</evidence>
<keyword evidence="5 7" id="KW-1133">Transmembrane helix</keyword>
<comment type="subcellular location">
    <subcellularLocation>
        <location evidence="1">Cell membrane</location>
        <topology evidence="1">Multi-pass membrane protein</topology>
    </subcellularLocation>
</comment>